<dbReference type="PANTHER" id="PTHR19432:SF43">
    <property type="entry name" value="SUCROSE TRANSPORT PROTEIN SUT5"/>
    <property type="match status" value="1"/>
</dbReference>
<dbReference type="Proteomes" id="UP001231189">
    <property type="component" value="Unassembled WGS sequence"/>
</dbReference>
<feature type="transmembrane region" description="Helical" evidence="10">
    <location>
        <begin position="188"/>
        <end position="210"/>
    </location>
</feature>
<evidence type="ECO:0000256" key="2">
    <source>
        <dbReference type="ARBA" id="ARBA00004914"/>
    </source>
</evidence>
<dbReference type="PANTHER" id="PTHR19432">
    <property type="entry name" value="SUGAR TRANSPORTER"/>
    <property type="match status" value="1"/>
</dbReference>
<feature type="transmembrane region" description="Helical" evidence="10">
    <location>
        <begin position="289"/>
        <end position="306"/>
    </location>
</feature>
<gene>
    <name evidence="11" type="ORF">QYE76_011933</name>
</gene>
<evidence type="ECO:0000256" key="10">
    <source>
        <dbReference type="SAM" id="Phobius"/>
    </source>
</evidence>
<keyword evidence="8 10" id="KW-1133">Transmembrane helix</keyword>
<evidence type="ECO:0000256" key="5">
    <source>
        <dbReference type="ARBA" id="ARBA00022597"/>
    </source>
</evidence>
<keyword evidence="4" id="KW-0813">Transport</keyword>
<sequence length="515" mass="55571">MEGDRGDQKPLELAIKRIVSAKLLVKPRDNNGGSLLRLFLASSVSGAIHYGWGMQISILTPYAQLLGVPHMFASLICSSGPLAGVLVNPTLNYHSDRCTMRMGRRRPFILVGCLLLSISAMVIGYSPDIGHYLGDPKIKCGVFSVRKGASAMVIFGFWLLDFANNTARGVTRAMMDDLSVGNKYGPQIGYVLFCFWGSIGVTLGLAAGATGKWPGWFPWLKTEACCHVCANIKGSCIASVVYIVITMALTMAFADEQPIEKKDVDTSHVQSFSNPFKCLKNMSPSTTQLFILTGLSWLALYPFFIYNTDWMGREIYHGNPRGSREELHMYTNGFRQGCIGLILSVIARTVTTAFIPKLCHKLTARTVWALSNFLMCLLMLTAVIISVLSSNGYRPSSRHSRTEPDPTLVAIALGIFALLGISGSITQCVPMALAFHIAATEGGDSQGNAVGAISIAIVMPQVLAVLTTGPIDNACGDGGNTPGFALSAALAFLSWFLGLLLLSRKSDISYSMPLL</sequence>
<accession>A0AAD8X3F9</accession>
<evidence type="ECO:0000313" key="12">
    <source>
        <dbReference type="Proteomes" id="UP001231189"/>
    </source>
</evidence>
<feature type="transmembrane region" description="Helical" evidence="10">
    <location>
        <begin position="334"/>
        <end position="355"/>
    </location>
</feature>
<feature type="transmembrane region" description="Helical" evidence="10">
    <location>
        <begin position="367"/>
        <end position="388"/>
    </location>
</feature>
<evidence type="ECO:0000256" key="4">
    <source>
        <dbReference type="ARBA" id="ARBA00022448"/>
    </source>
</evidence>
<feature type="transmembrane region" description="Helical" evidence="10">
    <location>
        <begin position="35"/>
        <end position="53"/>
    </location>
</feature>
<protein>
    <submittedName>
        <fullName evidence="11">Uncharacterized protein</fullName>
    </submittedName>
</protein>
<evidence type="ECO:0000256" key="7">
    <source>
        <dbReference type="ARBA" id="ARBA00022847"/>
    </source>
</evidence>
<evidence type="ECO:0000313" key="11">
    <source>
        <dbReference type="EMBL" id="KAK1695236.1"/>
    </source>
</evidence>
<keyword evidence="7" id="KW-0769">Symport</keyword>
<evidence type="ECO:0000256" key="8">
    <source>
        <dbReference type="ARBA" id="ARBA00022989"/>
    </source>
</evidence>
<organism evidence="11 12">
    <name type="scientific">Lolium multiflorum</name>
    <name type="common">Italian ryegrass</name>
    <name type="synonym">Lolium perenne subsp. multiflorum</name>
    <dbReference type="NCBI Taxonomy" id="4521"/>
    <lineage>
        <taxon>Eukaryota</taxon>
        <taxon>Viridiplantae</taxon>
        <taxon>Streptophyta</taxon>
        <taxon>Embryophyta</taxon>
        <taxon>Tracheophyta</taxon>
        <taxon>Spermatophyta</taxon>
        <taxon>Magnoliopsida</taxon>
        <taxon>Liliopsida</taxon>
        <taxon>Poales</taxon>
        <taxon>Poaceae</taxon>
        <taxon>BOP clade</taxon>
        <taxon>Pooideae</taxon>
        <taxon>Poodae</taxon>
        <taxon>Poeae</taxon>
        <taxon>Poeae Chloroplast Group 2 (Poeae type)</taxon>
        <taxon>Loliodinae</taxon>
        <taxon>Loliinae</taxon>
        <taxon>Lolium</taxon>
    </lineage>
</organism>
<proteinExistence type="inferred from homology"/>
<keyword evidence="5" id="KW-0762">Sugar transport</keyword>
<comment type="pathway">
    <text evidence="2">Glycan biosynthesis; sucrose metabolism.</text>
</comment>
<dbReference type="SUPFAM" id="SSF103473">
    <property type="entry name" value="MFS general substrate transporter"/>
    <property type="match status" value="1"/>
</dbReference>
<dbReference type="GO" id="GO:0008506">
    <property type="term" value="F:sucrose:proton symporter activity"/>
    <property type="evidence" value="ECO:0007669"/>
    <property type="project" value="TreeGrafter"/>
</dbReference>
<evidence type="ECO:0000256" key="9">
    <source>
        <dbReference type="ARBA" id="ARBA00023136"/>
    </source>
</evidence>
<comment type="similarity">
    <text evidence="3">Belongs to the glycoside-pentoside-hexuronide (GPH) cation symporter transporter (TC 2.A.2.4) family.</text>
</comment>
<feature type="transmembrane region" description="Helical" evidence="10">
    <location>
        <begin position="408"/>
        <end position="437"/>
    </location>
</feature>
<feature type="transmembrane region" description="Helical" evidence="10">
    <location>
        <begin position="449"/>
        <end position="471"/>
    </location>
</feature>
<feature type="transmembrane region" description="Helical" evidence="10">
    <location>
        <begin position="483"/>
        <end position="502"/>
    </location>
</feature>
<feature type="transmembrane region" description="Helical" evidence="10">
    <location>
        <begin position="108"/>
        <end position="127"/>
    </location>
</feature>
<dbReference type="Gene3D" id="1.20.1250.20">
    <property type="entry name" value="MFS general substrate transporter like domains"/>
    <property type="match status" value="1"/>
</dbReference>
<name>A0AAD8X3F9_LOLMU</name>
<comment type="subcellular location">
    <subcellularLocation>
        <location evidence="1">Cell membrane</location>
        <topology evidence="1">Multi-pass membrane protein</topology>
    </subcellularLocation>
</comment>
<dbReference type="EMBL" id="JAUUTY010000001">
    <property type="protein sequence ID" value="KAK1695236.1"/>
    <property type="molecule type" value="Genomic_DNA"/>
</dbReference>
<evidence type="ECO:0000256" key="6">
    <source>
        <dbReference type="ARBA" id="ARBA00022692"/>
    </source>
</evidence>
<keyword evidence="6 10" id="KW-0812">Transmembrane</keyword>
<dbReference type="Pfam" id="PF13347">
    <property type="entry name" value="MFS_2"/>
    <property type="match status" value="1"/>
</dbReference>
<comment type="caution">
    <text evidence="11">The sequence shown here is derived from an EMBL/GenBank/DDBJ whole genome shotgun (WGS) entry which is preliminary data.</text>
</comment>
<dbReference type="InterPro" id="IPR036259">
    <property type="entry name" value="MFS_trans_sf"/>
</dbReference>
<feature type="transmembrane region" description="Helical" evidence="10">
    <location>
        <begin position="147"/>
        <end position="167"/>
    </location>
</feature>
<dbReference type="AlphaFoldDB" id="A0AAD8X3F9"/>
<dbReference type="GO" id="GO:0005886">
    <property type="term" value="C:plasma membrane"/>
    <property type="evidence" value="ECO:0007669"/>
    <property type="project" value="UniProtKB-SubCell"/>
</dbReference>
<reference evidence="11" key="1">
    <citation type="submission" date="2023-07" db="EMBL/GenBank/DDBJ databases">
        <title>A chromosome-level genome assembly of Lolium multiflorum.</title>
        <authorList>
            <person name="Chen Y."/>
            <person name="Copetti D."/>
            <person name="Kolliker R."/>
            <person name="Studer B."/>
        </authorList>
    </citation>
    <scope>NUCLEOTIDE SEQUENCE</scope>
    <source>
        <strain evidence="11">02402/16</strain>
        <tissue evidence="11">Leaf</tissue>
    </source>
</reference>
<keyword evidence="9 10" id="KW-0472">Membrane</keyword>
<feature type="transmembrane region" description="Helical" evidence="10">
    <location>
        <begin position="230"/>
        <end position="254"/>
    </location>
</feature>
<keyword evidence="12" id="KW-1185">Reference proteome</keyword>
<feature type="transmembrane region" description="Helical" evidence="10">
    <location>
        <begin position="65"/>
        <end position="87"/>
    </location>
</feature>
<evidence type="ECO:0000256" key="1">
    <source>
        <dbReference type="ARBA" id="ARBA00004651"/>
    </source>
</evidence>
<evidence type="ECO:0000256" key="3">
    <source>
        <dbReference type="ARBA" id="ARBA00007134"/>
    </source>
</evidence>